<dbReference type="GO" id="GO:0005886">
    <property type="term" value="C:plasma membrane"/>
    <property type="evidence" value="ECO:0007669"/>
    <property type="project" value="UniProtKB-SubCell"/>
</dbReference>
<dbReference type="GO" id="GO:0016757">
    <property type="term" value="F:glycosyltransferase activity"/>
    <property type="evidence" value="ECO:0007669"/>
    <property type="project" value="UniProtKB-KW"/>
</dbReference>
<dbReference type="Gene3D" id="3.90.550.10">
    <property type="entry name" value="Spore Coat Polysaccharide Biosynthesis Protein SpsA, Chain A"/>
    <property type="match status" value="1"/>
</dbReference>
<evidence type="ECO:0000259" key="6">
    <source>
        <dbReference type="Pfam" id="PF00535"/>
    </source>
</evidence>
<protein>
    <submittedName>
        <fullName evidence="7">Glycosyltransferases, probably involved in cell wall biogenesis</fullName>
    </submittedName>
</protein>
<dbReference type="STRING" id="291331.XOO0663"/>
<dbReference type="Pfam" id="PF00535">
    <property type="entry name" value="Glycos_transf_2"/>
    <property type="match status" value="1"/>
</dbReference>
<dbReference type="InterPro" id="IPR001173">
    <property type="entry name" value="Glyco_trans_2-like"/>
</dbReference>
<reference evidence="7 8" key="1">
    <citation type="journal article" date="2005" name="Nucleic Acids Res.">
        <title>The genome sequence of Xanthomonas oryzae pathovar oryzae KACC10331, the bacterial blight pathogen of rice.</title>
        <authorList>
            <person name="Lee B.M."/>
            <person name="Park Y.J."/>
            <person name="Park D.S."/>
            <person name="Kang H.W."/>
            <person name="Kim J.G."/>
            <person name="Song E.S."/>
            <person name="Park I.C."/>
            <person name="Yoon U.H."/>
            <person name="Hahn J.H."/>
            <person name="Koo B.S."/>
            <person name="Lee G.B."/>
            <person name="Kim H."/>
            <person name="Park H.S."/>
            <person name="Yoon K.O."/>
            <person name="Kim J.H."/>
            <person name="Jung C.H."/>
            <person name="Koh N.H."/>
            <person name="Seo J.S."/>
            <person name="Go S.J."/>
        </authorList>
    </citation>
    <scope>NUCLEOTIDE SEQUENCE [LARGE SCALE GENOMIC DNA]</scope>
    <source>
        <strain evidence="8">KACC10331 / KXO85</strain>
    </source>
</reference>
<dbReference type="PANTHER" id="PTHR43646">
    <property type="entry name" value="GLYCOSYLTRANSFERASE"/>
    <property type="match status" value="1"/>
</dbReference>
<sequence length="287" mass="31562">MVRTSASIQTSRTRWIGLYLHSSARLIASRSSRPPALTSSPRSHLHTGCSPHEPCPMLSFVIPAHDEAALIGDTLQCLHACAQAMQLDYEVIVVADACEDATADIARSHGAQVLEVKLRHIAATRNAGAQAAQGERLLFLDADTLINPHVVGAALAALDAGAVGGGAQVHLQGKRVWSERVAQALFGWFFRVSGIAPGCFLYCTRVAFVSAGGFDTRYYAGEDVALSRALARCGRFVILRQTVHTSDRKLRSFSKREHLGLLLRFLWRGRRMLQTRDALGFWYQRRR</sequence>
<dbReference type="SUPFAM" id="SSF53448">
    <property type="entry name" value="Nucleotide-diphospho-sugar transferases"/>
    <property type="match status" value="1"/>
</dbReference>
<proteinExistence type="predicted"/>
<evidence type="ECO:0000256" key="2">
    <source>
        <dbReference type="ARBA" id="ARBA00022475"/>
    </source>
</evidence>
<keyword evidence="5" id="KW-0472">Membrane</keyword>
<dbReference type="PANTHER" id="PTHR43646:SF2">
    <property type="entry name" value="GLYCOSYLTRANSFERASE 2-LIKE DOMAIN-CONTAINING PROTEIN"/>
    <property type="match status" value="1"/>
</dbReference>
<dbReference type="EMBL" id="AE013598">
    <property type="protein sequence ID" value="AAW73917.1"/>
    <property type="molecule type" value="Genomic_DNA"/>
</dbReference>
<dbReference type="KEGG" id="xoo:XOO0663"/>
<keyword evidence="2" id="KW-1003">Cell membrane</keyword>
<evidence type="ECO:0000256" key="1">
    <source>
        <dbReference type="ARBA" id="ARBA00004236"/>
    </source>
</evidence>
<dbReference type="Proteomes" id="UP000006735">
    <property type="component" value="Chromosome"/>
</dbReference>
<evidence type="ECO:0000256" key="5">
    <source>
        <dbReference type="ARBA" id="ARBA00023136"/>
    </source>
</evidence>
<evidence type="ECO:0000256" key="4">
    <source>
        <dbReference type="ARBA" id="ARBA00022679"/>
    </source>
</evidence>
<dbReference type="InterPro" id="IPR029044">
    <property type="entry name" value="Nucleotide-diphossugar_trans"/>
</dbReference>
<evidence type="ECO:0000313" key="7">
    <source>
        <dbReference type="EMBL" id="AAW73917.1"/>
    </source>
</evidence>
<dbReference type="HOGENOM" id="CLU_025996_17_4_6"/>
<gene>
    <name evidence="7" type="ordered locus">XOO0663</name>
</gene>
<feature type="domain" description="Glycosyltransferase 2-like" evidence="6">
    <location>
        <begin position="59"/>
        <end position="180"/>
    </location>
</feature>
<organism evidence="7 8">
    <name type="scientific">Xanthomonas oryzae pv. oryzae (strain KACC10331 / KXO85)</name>
    <dbReference type="NCBI Taxonomy" id="291331"/>
    <lineage>
        <taxon>Bacteria</taxon>
        <taxon>Pseudomonadati</taxon>
        <taxon>Pseudomonadota</taxon>
        <taxon>Gammaproteobacteria</taxon>
        <taxon>Lysobacterales</taxon>
        <taxon>Lysobacteraceae</taxon>
        <taxon>Xanthomonas</taxon>
    </lineage>
</organism>
<evidence type="ECO:0000313" key="8">
    <source>
        <dbReference type="Proteomes" id="UP000006735"/>
    </source>
</evidence>
<keyword evidence="3" id="KW-0328">Glycosyltransferase</keyword>
<keyword evidence="8" id="KW-1185">Reference proteome</keyword>
<dbReference type="AlphaFoldDB" id="Q5H553"/>
<accession>Q5H553</accession>
<evidence type="ECO:0000256" key="3">
    <source>
        <dbReference type="ARBA" id="ARBA00022676"/>
    </source>
</evidence>
<name>Q5H553_XANOR</name>
<keyword evidence="4" id="KW-0808">Transferase</keyword>
<comment type="subcellular location">
    <subcellularLocation>
        <location evidence="1">Cell membrane</location>
    </subcellularLocation>
</comment>